<dbReference type="Pfam" id="PF13976">
    <property type="entry name" value="gag_pre-integrs"/>
    <property type="match status" value="1"/>
</dbReference>
<name>A0A8X8ZJC2_SALSN</name>
<evidence type="ECO:0000259" key="2">
    <source>
        <dbReference type="Pfam" id="PF13976"/>
    </source>
</evidence>
<protein>
    <recommendedName>
        <fullName evidence="6">GAG-pre-integrase domain-containing protein</fullName>
    </recommendedName>
</protein>
<evidence type="ECO:0000256" key="1">
    <source>
        <dbReference type="SAM" id="MobiDB-lite"/>
    </source>
</evidence>
<dbReference type="EMBL" id="PNBA02000011">
    <property type="protein sequence ID" value="KAG6407327.1"/>
    <property type="molecule type" value="Genomic_DNA"/>
</dbReference>
<dbReference type="InterPro" id="IPR025724">
    <property type="entry name" value="GAG-pre-integrase_dom"/>
</dbReference>
<feature type="region of interest" description="Disordered" evidence="1">
    <location>
        <begin position="487"/>
        <end position="516"/>
    </location>
</feature>
<feature type="compositionally biased region" description="Basic and acidic residues" evidence="1">
    <location>
        <begin position="228"/>
        <end position="238"/>
    </location>
</feature>
<dbReference type="PANTHER" id="PTHR47592:SF31">
    <property type="entry name" value="ZINC FINGER, CCHC-TYPE-RELATED"/>
    <property type="match status" value="1"/>
</dbReference>
<evidence type="ECO:0000259" key="3">
    <source>
        <dbReference type="Pfam" id="PF22936"/>
    </source>
</evidence>
<reference evidence="4" key="2">
    <citation type="submission" date="2020-08" db="EMBL/GenBank/DDBJ databases">
        <title>Plant Genome Project.</title>
        <authorList>
            <person name="Zhang R.-G."/>
        </authorList>
    </citation>
    <scope>NUCLEOTIDE SEQUENCE</scope>
    <source>
        <strain evidence="4">Huo1</strain>
        <tissue evidence="4">Leaf</tissue>
    </source>
</reference>
<feature type="region of interest" description="Disordered" evidence="1">
    <location>
        <begin position="156"/>
        <end position="199"/>
    </location>
</feature>
<feature type="compositionally biased region" description="Basic residues" evidence="1">
    <location>
        <begin position="186"/>
        <end position="195"/>
    </location>
</feature>
<dbReference type="AlphaFoldDB" id="A0A8X8ZJC2"/>
<dbReference type="Proteomes" id="UP000298416">
    <property type="component" value="Unassembled WGS sequence"/>
</dbReference>
<sequence length="523" mass="58995">METINTSKMVSLNGMHYHIWKGKMKDLLFVRSLHQLVFASEKPQTKNDEDWAFEHEQVCGYIRIWVDDNVRNLVENEKNAKTLWNTIEKLYASMTGVLNQLSSVGVTFEDEILGLWLLNTLPDSWETFRVSHTNFAPEEKMSFDYAKNRILNEEIRRKTQGTSSQNEVLFREQMGRNPNRGQGNRGKSRSKSKSSKYKDVESHYCHMPGHIKKNCWSLKNKKNGNNKNVEKSEEHGTDRVAAATSDDLVIVSDDHDINLVSSNICWVGYSGAAVHVTPRREFFSTYTVGDFSPLRMGNNGLTNVIGIGNILLKVKNGSTVLLRDVRHAPDVRLNLISIGRLHSDGYGNNFVDGKWKISKWSLILANGSKLKENLYMLEASISDDSVNVVGKQCSPDLWHKRLSHISANGLETLVKKNVLPGAQSSSFEKCSQCLEGKQNRLSSKTNPPHRQPNLLDLVHSDVYGPLKVIRSRDVVFYEDRTIDDIDKAESSESHSHDDLVDLDPSSTPHLLTTVGGNAVEAEM</sequence>
<feature type="region of interest" description="Disordered" evidence="1">
    <location>
        <begin position="216"/>
        <end position="238"/>
    </location>
</feature>
<accession>A0A8X8ZJC2</accession>
<evidence type="ECO:0008006" key="6">
    <source>
        <dbReference type="Google" id="ProtNLM"/>
    </source>
</evidence>
<keyword evidence="5" id="KW-1185">Reference proteome</keyword>
<feature type="domain" description="GAG-pre-integrase" evidence="2">
    <location>
        <begin position="373"/>
        <end position="438"/>
    </location>
</feature>
<evidence type="ECO:0000313" key="5">
    <source>
        <dbReference type="Proteomes" id="UP000298416"/>
    </source>
</evidence>
<dbReference type="PANTHER" id="PTHR47592">
    <property type="entry name" value="PBF68 PROTEIN"/>
    <property type="match status" value="1"/>
</dbReference>
<comment type="caution">
    <text evidence="4">The sequence shown here is derived from an EMBL/GenBank/DDBJ whole genome shotgun (WGS) entry which is preliminary data.</text>
</comment>
<gene>
    <name evidence="4" type="ORF">SASPL_130316</name>
</gene>
<feature type="domain" description="Retrovirus-related Pol polyprotein from transposon TNT 1-94-like beta-barrel" evidence="3">
    <location>
        <begin position="266"/>
        <end position="346"/>
    </location>
</feature>
<dbReference type="Pfam" id="PF14223">
    <property type="entry name" value="Retrotran_gag_2"/>
    <property type="match status" value="1"/>
</dbReference>
<organism evidence="4">
    <name type="scientific">Salvia splendens</name>
    <name type="common">Scarlet sage</name>
    <dbReference type="NCBI Taxonomy" id="180675"/>
    <lineage>
        <taxon>Eukaryota</taxon>
        <taxon>Viridiplantae</taxon>
        <taxon>Streptophyta</taxon>
        <taxon>Embryophyta</taxon>
        <taxon>Tracheophyta</taxon>
        <taxon>Spermatophyta</taxon>
        <taxon>Magnoliopsida</taxon>
        <taxon>eudicotyledons</taxon>
        <taxon>Gunneridae</taxon>
        <taxon>Pentapetalae</taxon>
        <taxon>asterids</taxon>
        <taxon>lamiids</taxon>
        <taxon>Lamiales</taxon>
        <taxon>Lamiaceae</taxon>
        <taxon>Nepetoideae</taxon>
        <taxon>Mentheae</taxon>
        <taxon>Salviinae</taxon>
        <taxon>Salvia</taxon>
        <taxon>Salvia subgen. Calosphace</taxon>
        <taxon>core Calosphace</taxon>
    </lineage>
</organism>
<evidence type="ECO:0000313" key="4">
    <source>
        <dbReference type="EMBL" id="KAG6407327.1"/>
    </source>
</evidence>
<proteinExistence type="predicted"/>
<feature type="compositionally biased region" description="Basic and acidic residues" evidence="1">
    <location>
        <begin position="487"/>
        <end position="499"/>
    </location>
</feature>
<reference evidence="4" key="1">
    <citation type="submission" date="2018-01" db="EMBL/GenBank/DDBJ databases">
        <authorList>
            <person name="Mao J.F."/>
        </authorList>
    </citation>
    <scope>NUCLEOTIDE SEQUENCE</scope>
    <source>
        <strain evidence="4">Huo1</strain>
        <tissue evidence="4">Leaf</tissue>
    </source>
</reference>
<dbReference type="Pfam" id="PF22936">
    <property type="entry name" value="Pol_BBD"/>
    <property type="match status" value="1"/>
</dbReference>
<dbReference type="InterPro" id="IPR054722">
    <property type="entry name" value="PolX-like_BBD"/>
</dbReference>